<dbReference type="InterPro" id="IPR000015">
    <property type="entry name" value="Fimb_usher"/>
</dbReference>
<feature type="signal peptide" evidence="1">
    <location>
        <begin position="1"/>
        <end position="31"/>
    </location>
</feature>
<gene>
    <name evidence="3" type="ORF">H8L67_07765</name>
</gene>
<evidence type="ECO:0000313" key="3">
    <source>
        <dbReference type="EMBL" id="QYR52485.1"/>
    </source>
</evidence>
<evidence type="ECO:0000313" key="4">
    <source>
        <dbReference type="Proteomes" id="UP000824755"/>
    </source>
</evidence>
<keyword evidence="1" id="KW-0732">Signal</keyword>
<accession>A0ABX8WLI8</accession>
<dbReference type="Gene3D" id="2.60.40.3110">
    <property type="match status" value="1"/>
</dbReference>
<feature type="domain" description="PapC-like C-terminal" evidence="2">
    <location>
        <begin position="715"/>
        <end position="776"/>
    </location>
</feature>
<dbReference type="Proteomes" id="UP000824755">
    <property type="component" value="Chromosome"/>
</dbReference>
<reference evidence="3 4" key="1">
    <citation type="submission" date="2021-08" db="EMBL/GenBank/DDBJ databases">
        <title>Lysobacter sp. strain CJ11 Genome sequencing and assembly.</title>
        <authorList>
            <person name="Kim I."/>
        </authorList>
    </citation>
    <scope>NUCLEOTIDE SEQUENCE [LARGE SCALE GENOMIC DNA]</scope>
    <source>
        <strain evidence="3 4">CJ11</strain>
    </source>
</reference>
<dbReference type="Pfam" id="PF00577">
    <property type="entry name" value="Usher"/>
    <property type="match status" value="1"/>
</dbReference>
<dbReference type="InterPro" id="IPR025949">
    <property type="entry name" value="PapC-like_C"/>
</dbReference>
<sequence length="796" mass="85659">MIRTLASFSLRLRPNLLAFAAACCLSVSAFAGEDISGSSNATEAAEAADEVYLQVTVNEQLRASLHRFVLRDGRLYASPSTLEELGLRVAASDKNERLVPVEREGVKAHYDVAAQSLTLVAPISELAIGTTHLHSMPDAPEPTPAPWGGLLNYDVDGFKTGSATQVVIAPTVRLFGPGNVVFESSGIVQTANADHRSQTRAIRLDSRIRWTRPDKAIEVIVGDLVTGGPDWARQTRMGGVRIGTNYESLQPYRLLSPGPVFSGESAVPSNVELYVNGIKQFEGDTPAGRFVVSGLPSMEGLGNARLVMTDAYGRARTVEIPFYGTRRLLARGLDNWSVAVGRVRLGYGATSNRYDGTVALDASWRGGLTDSFTGEVHAEARRDLQLGGLGAAMVAGNAGVIHVAMSGSRSRGLQGSQTRWGYQWANTRFSLAFDSQRTHGDYRDIAAVSSGFLSADKSDSASAGFNNARVGSFNLTYANLRYPDENGNRILGAYWNRTIGDRWFLSAGMQRDLENPRLESYQLSLSATLGQDLQAFSSMRHSKTNDSFEANLMKQARANGDFGWRVQARKDTLGGIQGLVEGQWLTKAAEVTAAATSGARDQGSQYRLAARGSVLWMGRSFFASREVVDGFALVQTGLPGVPVKLENRAYGVTNAAGELIVTPVIPFQHNRVSIDPTNLPANVRVQSSDRDAVPGASGATRVTFNLSPVHAAVVVLSDKDGAAIPVGSTVRRLNADGSQSETIMGYDSEVYLEGLSEHNKLIVETPAGVCHSEFNYDSKAQGIPRIESVRCVMEAE</sequence>
<protein>
    <submittedName>
        <fullName evidence="3">Fimbria/pilus outer membrane usher protein</fullName>
    </submittedName>
</protein>
<evidence type="ECO:0000259" key="2">
    <source>
        <dbReference type="Pfam" id="PF13953"/>
    </source>
</evidence>
<dbReference type="InterPro" id="IPR042186">
    <property type="entry name" value="FimD_plug_dom"/>
</dbReference>
<dbReference type="PANTHER" id="PTHR30451:SF5">
    <property type="entry name" value="SLR0019 PROTEIN"/>
    <property type="match status" value="1"/>
</dbReference>
<dbReference type="InterPro" id="IPR043142">
    <property type="entry name" value="PapC-like_C_sf"/>
</dbReference>
<dbReference type="Gene3D" id="2.60.40.2070">
    <property type="match status" value="1"/>
</dbReference>
<dbReference type="Gene3D" id="2.60.40.2610">
    <property type="entry name" value="Outer membrane usher protein FimD, plug domain"/>
    <property type="match status" value="1"/>
</dbReference>
<evidence type="ECO:0000256" key="1">
    <source>
        <dbReference type="SAM" id="SignalP"/>
    </source>
</evidence>
<feature type="chain" id="PRO_5045148364" evidence="1">
    <location>
        <begin position="32"/>
        <end position="796"/>
    </location>
</feature>
<name>A0ABX8WLI8_9GAMM</name>
<proteinExistence type="predicted"/>
<dbReference type="Pfam" id="PF13953">
    <property type="entry name" value="PapC_C"/>
    <property type="match status" value="1"/>
</dbReference>
<dbReference type="PANTHER" id="PTHR30451">
    <property type="entry name" value="OUTER MEMBRANE USHER PROTEIN"/>
    <property type="match status" value="1"/>
</dbReference>
<dbReference type="RefSeq" id="WP_220379270.1">
    <property type="nucleotide sequence ID" value="NZ_CP080544.1"/>
</dbReference>
<dbReference type="EMBL" id="CP080544">
    <property type="protein sequence ID" value="QYR52485.1"/>
    <property type="molecule type" value="Genomic_DNA"/>
</dbReference>
<keyword evidence="4" id="KW-1185">Reference proteome</keyword>
<organism evidence="3 4">
    <name type="scientific">Lysobacter soyae</name>
    <dbReference type="NCBI Taxonomy" id="2764185"/>
    <lineage>
        <taxon>Bacteria</taxon>
        <taxon>Pseudomonadati</taxon>
        <taxon>Pseudomonadota</taxon>
        <taxon>Gammaproteobacteria</taxon>
        <taxon>Lysobacterales</taxon>
        <taxon>Lysobacteraceae</taxon>
        <taxon>Lysobacter</taxon>
    </lineage>
</organism>